<organism evidence="1 2">
    <name type="scientific">Marinobacterium aestuarii</name>
    <dbReference type="NCBI Taxonomy" id="1821621"/>
    <lineage>
        <taxon>Bacteria</taxon>
        <taxon>Pseudomonadati</taxon>
        <taxon>Pseudomonadota</taxon>
        <taxon>Gammaproteobacteria</taxon>
        <taxon>Oceanospirillales</taxon>
        <taxon>Oceanospirillaceae</taxon>
        <taxon>Marinobacterium</taxon>
    </lineage>
</organism>
<accession>A0A1A9EZG9</accession>
<dbReference type="STRING" id="1821621.A8C75_13035"/>
<evidence type="ECO:0000313" key="1">
    <source>
        <dbReference type="EMBL" id="ANG63305.1"/>
    </source>
</evidence>
<dbReference type="OrthoDB" id="6997572at2"/>
<dbReference type="EMBL" id="CP015839">
    <property type="protein sequence ID" value="ANG63305.1"/>
    <property type="molecule type" value="Genomic_DNA"/>
</dbReference>
<gene>
    <name evidence="1" type="ORF">A8C75_13035</name>
</gene>
<dbReference type="KEGG" id="mars:A8C75_13035"/>
<evidence type="ECO:0008006" key="3">
    <source>
        <dbReference type="Google" id="ProtNLM"/>
    </source>
</evidence>
<evidence type="ECO:0000313" key="2">
    <source>
        <dbReference type="Proteomes" id="UP000078070"/>
    </source>
</evidence>
<dbReference type="AlphaFoldDB" id="A0A1A9EZG9"/>
<dbReference type="Proteomes" id="UP000078070">
    <property type="component" value="Chromosome"/>
</dbReference>
<dbReference type="RefSeq" id="WP_067383056.1">
    <property type="nucleotide sequence ID" value="NZ_CP015839.1"/>
</dbReference>
<protein>
    <recommendedName>
        <fullName evidence="3">DUF3080 domain-containing protein</fullName>
    </recommendedName>
</protein>
<name>A0A1A9EZG9_9GAMM</name>
<dbReference type="Pfam" id="PF11279">
    <property type="entry name" value="DUF3080"/>
    <property type="match status" value="1"/>
</dbReference>
<sequence length="192" mass="22074">MAPPPLPLRLDDNQSDGSEAALLSLQTLADLQTLIATPNWQLPTGLDQLELHYQTLEANRFGSQWLKSVWLLSQTLELTAQALDRREQRASICPQQRPTPKARILLNVFSKYYAGEVQPYMARVDRSGQRWKALHQQLLSTLPATPAMRDYQWRIFADTNPDSLWQSYIQARDHHSRSWQATLRNCNLMPGH</sequence>
<proteinExistence type="predicted"/>
<reference evidence="1 2" key="2">
    <citation type="journal article" date="2018" name="Int. J. Syst. Evol. Microbiol.">
        <title>Marinobacterium aestuarii sp. nov., a benzene-degrading marine bacterium isolated from estuary sediment.</title>
        <authorList>
            <person name="Bae S.S."/>
            <person name="Jung J."/>
            <person name="Chung D."/>
            <person name="Baek K."/>
        </authorList>
    </citation>
    <scope>NUCLEOTIDE SEQUENCE [LARGE SCALE GENOMIC DNA]</scope>
    <source>
        <strain evidence="1 2">ST58-10</strain>
    </source>
</reference>
<reference evidence="2" key="1">
    <citation type="submission" date="2016-05" db="EMBL/GenBank/DDBJ databases">
        <authorList>
            <person name="Baek K."/>
            <person name="Yang S.-J."/>
        </authorList>
    </citation>
    <scope>NUCLEOTIDE SEQUENCE [LARGE SCALE GENOMIC DNA]</scope>
    <source>
        <strain evidence="2">ST58-10</strain>
    </source>
</reference>
<dbReference type="InterPro" id="IPR021431">
    <property type="entry name" value="DUF3080"/>
</dbReference>
<keyword evidence="2" id="KW-1185">Reference proteome</keyword>